<evidence type="ECO:0000313" key="8">
    <source>
        <dbReference type="EMBL" id="KAL0858514.1"/>
    </source>
</evidence>
<comment type="function">
    <text evidence="5">Involved in transvection phenomena (= synapsis-dependent gene expression), where the synaptic pairing of chromosomes carrying genes with which zeste interacts influences the expression of these genes. Zeste binds to DNA and stimulates transcription from a nearby promoter.</text>
</comment>
<accession>A0ABR3H123</accession>
<evidence type="ECO:0000259" key="7">
    <source>
        <dbReference type="Pfam" id="PF13873"/>
    </source>
</evidence>
<evidence type="ECO:0000256" key="1">
    <source>
        <dbReference type="ARBA" id="ARBA00011764"/>
    </source>
</evidence>
<dbReference type="Proteomes" id="UP001549920">
    <property type="component" value="Unassembled WGS sequence"/>
</dbReference>
<organism evidence="8 9">
    <name type="scientific">Loxostege sticticalis</name>
    <name type="common">Beet webworm moth</name>
    <dbReference type="NCBI Taxonomy" id="481309"/>
    <lineage>
        <taxon>Eukaryota</taxon>
        <taxon>Metazoa</taxon>
        <taxon>Ecdysozoa</taxon>
        <taxon>Arthropoda</taxon>
        <taxon>Hexapoda</taxon>
        <taxon>Insecta</taxon>
        <taxon>Pterygota</taxon>
        <taxon>Neoptera</taxon>
        <taxon>Endopterygota</taxon>
        <taxon>Lepidoptera</taxon>
        <taxon>Glossata</taxon>
        <taxon>Ditrysia</taxon>
        <taxon>Pyraloidea</taxon>
        <taxon>Crambidae</taxon>
        <taxon>Pyraustinae</taxon>
        <taxon>Loxostege</taxon>
    </lineage>
</organism>
<dbReference type="PANTHER" id="PTHR23098">
    <property type="entry name" value="AGAP001331-PA-RELATED"/>
    <property type="match status" value="1"/>
</dbReference>
<evidence type="ECO:0000256" key="5">
    <source>
        <dbReference type="ARBA" id="ARBA00025466"/>
    </source>
</evidence>
<dbReference type="EMBL" id="JBEUOH010000030">
    <property type="protein sequence ID" value="KAL0858514.1"/>
    <property type="molecule type" value="Genomic_DNA"/>
</dbReference>
<evidence type="ECO:0000256" key="2">
    <source>
        <dbReference type="ARBA" id="ARBA00016807"/>
    </source>
</evidence>
<comment type="caution">
    <text evidence="8">The sequence shown here is derived from an EMBL/GenBank/DDBJ whole genome shotgun (WGS) entry which is preliminary data.</text>
</comment>
<gene>
    <name evidence="8" type="ORF">ABMA27_012376</name>
</gene>
<evidence type="ECO:0000256" key="6">
    <source>
        <dbReference type="SAM" id="Coils"/>
    </source>
</evidence>
<keyword evidence="4" id="KW-0804">Transcription</keyword>
<reference evidence="8 9" key="1">
    <citation type="submission" date="2024-06" db="EMBL/GenBank/DDBJ databases">
        <title>A chromosome-level genome assembly of beet webworm, Loxostege sticticalis.</title>
        <authorList>
            <person name="Zhang Y."/>
        </authorList>
    </citation>
    <scope>NUCLEOTIDE SEQUENCE [LARGE SCALE GENOMIC DNA]</scope>
    <source>
        <strain evidence="8">AQ026</strain>
        <tissue evidence="8">Whole body</tissue>
    </source>
</reference>
<name>A0ABR3H123_LOXSC</name>
<evidence type="ECO:0000256" key="3">
    <source>
        <dbReference type="ARBA" id="ARBA00023015"/>
    </source>
</evidence>
<dbReference type="Pfam" id="PF13873">
    <property type="entry name" value="Myb_DNA-bind_5"/>
    <property type="match status" value="1"/>
</dbReference>
<feature type="coiled-coil region" evidence="6">
    <location>
        <begin position="221"/>
        <end position="251"/>
    </location>
</feature>
<evidence type="ECO:0000256" key="4">
    <source>
        <dbReference type="ARBA" id="ARBA00023163"/>
    </source>
</evidence>
<keyword evidence="9" id="KW-1185">Reference proteome</keyword>
<keyword evidence="3" id="KW-0805">Transcription regulation</keyword>
<proteinExistence type="predicted"/>
<protein>
    <recommendedName>
        <fullName evidence="2">Regulatory protein zeste</fullName>
    </recommendedName>
</protein>
<keyword evidence="6" id="KW-0175">Coiled coil</keyword>
<dbReference type="PANTHER" id="PTHR23098:SF16">
    <property type="entry name" value="REGULATORY PROTEIN ZESTE"/>
    <property type="match status" value="1"/>
</dbReference>
<comment type="subunit">
    <text evidence="1">Self-associates forming complexes of several hundred monomers.</text>
</comment>
<sequence length="266" mass="29887">MTLVLSKFIRRPTDIEAQKSVPLTKEEVMQLVDLVEAHPVLFSKATNASNNQLKEATWLKITNTFNSMVASNPRKPEQLRLKWENLKKAARKRSTKIRMNNIKTGGGKPEYIPPDDALEKVASMLGSTCDGYSVEFGGDAEVEVTKNVELVKEPTIVIPFEDIQNTPSASSDKAENVESSSLRTPQNRKFFFSSTGSKGKLKRQTVADEVKASVIARNRAIAGYYEAKKKNEEEIDALKKKKIELEILELQKKMCPNPWEDNNSNK</sequence>
<evidence type="ECO:0000313" key="9">
    <source>
        <dbReference type="Proteomes" id="UP001549920"/>
    </source>
</evidence>
<feature type="domain" description="Myb/SANT-like DNA-binding" evidence="7">
    <location>
        <begin position="24"/>
        <end position="94"/>
    </location>
</feature>
<dbReference type="InterPro" id="IPR028002">
    <property type="entry name" value="Myb_DNA-bind_5"/>
</dbReference>